<comment type="caution">
    <text evidence="1">The sequence shown here is derived from an EMBL/GenBank/DDBJ whole genome shotgun (WGS) entry which is preliminary data.</text>
</comment>
<accession>A0A059J6B1</accession>
<keyword evidence="2" id="KW-1185">Reference proteome</keyword>
<dbReference type="Proteomes" id="UP000024533">
    <property type="component" value="Unassembled WGS sequence"/>
</dbReference>
<reference evidence="1 2" key="1">
    <citation type="submission" date="2014-02" db="EMBL/GenBank/DDBJ databases">
        <title>The Genome Sequence of Trichophyton interdigitale MR816.</title>
        <authorList>
            <consortium name="The Broad Institute Genomics Platform"/>
            <person name="Cuomo C.A."/>
            <person name="White T.C."/>
            <person name="Graser Y."/>
            <person name="Martinez-Rossi N."/>
            <person name="Heitman J."/>
            <person name="Young S.K."/>
            <person name="Zeng Q."/>
            <person name="Gargeya S."/>
            <person name="Abouelleil A."/>
            <person name="Alvarado L."/>
            <person name="Chapman S.B."/>
            <person name="Gainer-Dewar J."/>
            <person name="Goldberg J."/>
            <person name="Griggs A."/>
            <person name="Gujja S."/>
            <person name="Hansen M."/>
            <person name="Howarth C."/>
            <person name="Imamovic A."/>
            <person name="Larimer J."/>
            <person name="Martinez D."/>
            <person name="Murphy C."/>
            <person name="Pearson M.D."/>
            <person name="Persinoti G."/>
            <person name="Poon T."/>
            <person name="Priest M."/>
            <person name="Roberts A.D."/>
            <person name="Saif S."/>
            <person name="Shea T.D."/>
            <person name="Sykes S.N."/>
            <person name="Wortman J."/>
            <person name="Nusbaum C."/>
            <person name="Birren B."/>
        </authorList>
    </citation>
    <scope>NUCLEOTIDE SEQUENCE [LARGE SCALE GENOMIC DNA]</scope>
    <source>
        <strain evidence="1 2">MR816</strain>
    </source>
</reference>
<evidence type="ECO:0000313" key="1">
    <source>
        <dbReference type="EMBL" id="KDB23421.1"/>
    </source>
</evidence>
<sequence length="115" mass="13055">MEHRIEVELLGSSQYPSMDVHQGLETNHTAGIERDVYVMVAAQYISLARMFIDERLAAISAEKGRPLNREKLQLWATKLSQLEKHGELNLTVKVAVVKARECLVSIHPELFQTDL</sequence>
<evidence type="ECO:0000313" key="2">
    <source>
        <dbReference type="Proteomes" id="UP000024533"/>
    </source>
</evidence>
<proteinExistence type="predicted"/>
<name>A0A059J6B1_TRIIM</name>
<organism evidence="1 2">
    <name type="scientific">Trichophyton interdigitale (strain MR816)</name>
    <dbReference type="NCBI Taxonomy" id="1215338"/>
    <lineage>
        <taxon>Eukaryota</taxon>
        <taxon>Fungi</taxon>
        <taxon>Dikarya</taxon>
        <taxon>Ascomycota</taxon>
        <taxon>Pezizomycotina</taxon>
        <taxon>Eurotiomycetes</taxon>
        <taxon>Eurotiomycetidae</taxon>
        <taxon>Onygenales</taxon>
        <taxon>Arthrodermataceae</taxon>
        <taxon>Trichophyton</taxon>
    </lineage>
</organism>
<protein>
    <submittedName>
        <fullName evidence="1">Uncharacterized protein</fullName>
    </submittedName>
</protein>
<dbReference type="EMBL" id="AOKY01000307">
    <property type="protein sequence ID" value="KDB23421.1"/>
    <property type="molecule type" value="Genomic_DNA"/>
</dbReference>
<dbReference type="HOGENOM" id="CLU_2110678_0_0_1"/>
<gene>
    <name evidence="1" type="ORF">H109_04706</name>
</gene>
<dbReference type="AlphaFoldDB" id="A0A059J6B1"/>